<dbReference type="STRING" id="54.SAMN02745121_08521"/>
<sequence length="1444" mass="161027">MPRLMRLHFASIGHRDARLSPLTLDFRDEHHGTGVDTVLWLRNGGGKSSILNLFFSLIRPGVREFLGSAAEGKSRRLADYVKDGDLAFVVSEWDLAPRLDLFASPPARVQVLGQVLSWKGLQRSPDESKLRKLLFSFRAGPELGFDDLPVRGLGEPVASFEAFREWLAGHKSRNPAREVFYTDAPSPWRTHLGQLGLDPDLMKVQIEMNTREGAADESFRFQDPRAFVDFFLQLAMDTEKAGELSANLETFRSKLKQRPVLLLERQLFDAALPPLRELAAAVDAREAARRHLEATTDAAAGTATALRQRAESFERRAAERRRDHERAQEQARIAGNEADLKRRWAVGVERRAVRLRAGEAEEALQRARAAWAGRRRDVDTVEAAHTLEQLEALSAQVVAKQAVLDRSTRELVPLKVSLERAGSRLRGALRASDALHAEREHDAAEHHRGCKAAEQALRDEKSQADTRIGGLTAETRTCRQRLKEREHARETLARDRTLDSYEKAEDALARWQELAARATARADEAGRRHEQRTRERQELAATLRPLGEERGRIETQAKGAREKLDQALAWRDRLRRTPILGEIQGVDEADLEHPRLEALLREQAEAARRRILELGVDAAEDERSLDALRTDGFLPPTRDVAEVVRTLRARKIAAHAGLRYLAENHVSAEASDAIARDPARHAGVVVLRAEDLAVARDLPALDMRLRTPIQVTWVGADSPSGPAPCVLPPDPAAYDRAAADVRRHELTEAKEARGRVVADLRRREQTSNAAADELARWLAAWGGGKLDAHESLLASLVRHAQQLAEQIADVEARLDQLAADIAAAAGERQTAEVEVTKAKQHAARVGTFIEQYERHFQAWTDELERLQRESDALGRRLDDLAMLIGQAGERCHEAQRRVDELGHQRRSIRRQLDAVLYHGADEDDDIPALAEAEAEYEQLRASYEQKTSENRLQWELEQLQRDLVRVRTAYAKQLERGLDEPEVRAALARADLPGQLARAQAALEDAVRDQARAEHAQAAAQQAVTNLSRKRDADDVPKDGRPLPTTSRDADAMVEQLRDEAQVAATEHERRHSEAQQHHDAAKQLEARKAAHESALELLLTVVADELDERPPRDLPDDDTAVRSSVTDLCSRLQNARVADERSALRVRNCSDAVRNIAADERFASLKNQARDRLRADATELAADATKFVDEFEKAREVLDAAIAELDDHRRILITNLIGLGEDAAQVLRQAARASVLPETLGAWGGRSYLRVDFHVPDGDADKQARIAPLIDRLMDAANVPKALDLVQQAIFELAGGRHDAFKVTVLKPDAILRPDPVPVELLSTFSRGQQLTAAILLYCTIVQIRARRRGRGRSVVDAGTLILDNPIGTCSNRALLEMQRTIAQKMGVQLVYTTGVEDPDAIAVLPNTIRLRNAHRDRRTGDLHVTEDDHDPVEGVRLHARTA</sequence>
<feature type="region of interest" description="Disordered" evidence="2">
    <location>
        <begin position="1066"/>
        <end position="1086"/>
    </location>
</feature>
<organism evidence="3 4">
    <name type="scientific">Nannocystis exedens</name>
    <dbReference type="NCBI Taxonomy" id="54"/>
    <lineage>
        <taxon>Bacteria</taxon>
        <taxon>Pseudomonadati</taxon>
        <taxon>Myxococcota</taxon>
        <taxon>Polyangia</taxon>
        <taxon>Nannocystales</taxon>
        <taxon>Nannocystaceae</taxon>
        <taxon>Nannocystis</taxon>
    </lineage>
</organism>
<evidence type="ECO:0000313" key="4">
    <source>
        <dbReference type="Proteomes" id="UP000199400"/>
    </source>
</evidence>
<keyword evidence="1" id="KW-0175">Coiled coil</keyword>
<name>A0A1I2I7V0_9BACT</name>
<evidence type="ECO:0000256" key="1">
    <source>
        <dbReference type="SAM" id="Coils"/>
    </source>
</evidence>
<protein>
    <submittedName>
        <fullName evidence="3">Chromosome segregation ATPase</fullName>
    </submittedName>
</protein>
<dbReference type="Proteomes" id="UP000199400">
    <property type="component" value="Unassembled WGS sequence"/>
</dbReference>
<dbReference type="EMBL" id="FOMX01000058">
    <property type="protein sequence ID" value="SFF38539.1"/>
    <property type="molecule type" value="Genomic_DNA"/>
</dbReference>
<dbReference type="Gene3D" id="1.10.287.1490">
    <property type="match status" value="1"/>
</dbReference>
<accession>A0A1I2I7V0</accession>
<evidence type="ECO:0000313" key="3">
    <source>
        <dbReference type="EMBL" id="SFF38539.1"/>
    </source>
</evidence>
<evidence type="ECO:0000256" key="2">
    <source>
        <dbReference type="SAM" id="MobiDB-lite"/>
    </source>
</evidence>
<gene>
    <name evidence="3" type="ORF">SAMN02745121_08521</name>
</gene>
<proteinExistence type="predicted"/>
<feature type="compositionally biased region" description="Basic and acidic residues" evidence="2">
    <location>
        <begin position="1029"/>
        <end position="1041"/>
    </location>
</feature>
<feature type="region of interest" description="Disordered" evidence="2">
    <location>
        <begin position="1008"/>
        <end position="1051"/>
    </location>
</feature>
<reference evidence="4" key="1">
    <citation type="submission" date="2016-10" db="EMBL/GenBank/DDBJ databases">
        <authorList>
            <person name="Varghese N."/>
            <person name="Submissions S."/>
        </authorList>
    </citation>
    <scope>NUCLEOTIDE SEQUENCE [LARGE SCALE GENOMIC DNA]</scope>
    <source>
        <strain evidence="4">ATCC 25963</strain>
    </source>
</reference>
<feature type="coiled-coil region" evidence="1">
    <location>
        <begin position="494"/>
        <end position="528"/>
    </location>
</feature>
<keyword evidence="4" id="KW-1185">Reference proteome</keyword>
<dbReference type="RefSeq" id="WP_170136106.1">
    <property type="nucleotide sequence ID" value="NZ_FOMX01000058.1"/>
</dbReference>